<dbReference type="AlphaFoldDB" id="A0AAV8SWH4"/>
<evidence type="ECO:0000313" key="5">
    <source>
        <dbReference type="Proteomes" id="UP001159364"/>
    </source>
</evidence>
<dbReference type="PANTHER" id="PTHR33985:SF5">
    <property type="entry name" value="FASCICLIN-LIKE ARABINOGALACTAN FAMILY PROTEIN"/>
    <property type="match status" value="1"/>
</dbReference>
<feature type="region of interest" description="Disordered" evidence="1">
    <location>
        <begin position="47"/>
        <end position="88"/>
    </location>
</feature>
<gene>
    <name evidence="4" type="ORF">K2173_000522</name>
</gene>
<evidence type="ECO:0000256" key="2">
    <source>
        <dbReference type="SAM" id="SignalP"/>
    </source>
</evidence>
<dbReference type="SMART" id="SM00554">
    <property type="entry name" value="FAS1"/>
    <property type="match status" value="1"/>
</dbReference>
<sequence length="289" mass="31023">MATYHPSLLLSFLSLLFLLLTTHTLTDPLSPPLATDPNITFIAASTTHSSSPNITQPQPPSQPLTPKPFPSSPLSQPPPPPQPPLPQVHSQNQIENIIDALIGSGDFSDWANVFSAADPSNFPFSATFFIPADDSSSSTVSAISVNPFIFAYHTVPQRLSFAELCQLKPFSRLPTLLPAKTILITNNSVSNFTLDGSHLSHPDLYTTAIVAVHGISKRLDYSAYGDTGITPLQPQPLLPPPPSPVTMIVPAGEEIVGQHKGDASHLPAKVLAVSLVTWAAFVLKIQYWS</sequence>
<name>A0AAV8SWH4_9ROSI</name>
<feature type="domain" description="FAS1" evidence="3">
    <location>
        <begin position="127"/>
        <end position="222"/>
    </location>
</feature>
<organism evidence="4 5">
    <name type="scientific">Erythroxylum novogranatense</name>
    <dbReference type="NCBI Taxonomy" id="1862640"/>
    <lineage>
        <taxon>Eukaryota</taxon>
        <taxon>Viridiplantae</taxon>
        <taxon>Streptophyta</taxon>
        <taxon>Embryophyta</taxon>
        <taxon>Tracheophyta</taxon>
        <taxon>Spermatophyta</taxon>
        <taxon>Magnoliopsida</taxon>
        <taxon>eudicotyledons</taxon>
        <taxon>Gunneridae</taxon>
        <taxon>Pentapetalae</taxon>
        <taxon>rosids</taxon>
        <taxon>fabids</taxon>
        <taxon>Malpighiales</taxon>
        <taxon>Erythroxylaceae</taxon>
        <taxon>Erythroxylum</taxon>
    </lineage>
</organism>
<protein>
    <recommendedName>
        <fullName evidence="3">FAS1 domain-containing protein</fullName>
    </recommendedName>
</protein>
<dbReference type="InterPro" id="IPR052806">
    <property type="entry name" value="Fasciclin-like_AGP"/>
</dbReference>
<evidence type="ECO:0000259" key="3">
    <source>
        <dbReference type="SMART" id="SM00554"/>
    </source>
</evidence>
<reference evidence="4 5" key="1">
    <citation type="submission" date="2021-09" db="EMBL/GenBank/DDBJ databases">
        <title>Genomic insights and catalytic innovation underlie evolution of tropane alkaloids biosynthesis.</title>
        <authorList>
            <person name="Wang Y.-J."/>
            <person name="Tian T."/>
            <person name="Huang J.-P."/>
            <person name="Huang S.-X."/>
        </authorList>
    </citation>
    <scope>NUCLEOTIDE SEQUENCE [LARGE SCALE GENOMIC DNA]</scope>
    <source>
        <strain evidence="4">KIB-2018</strain>
        <tissue evidence="4">Leaf</tissue>
    </source>
</reference>
<accession>A0AAV8SWH4</accession>
<feature type="signal peptide" evidence="2">
    <location>
        <begin position="1"/>
        <end position="26"/>
    </location>
</feature>
<keyword evidence="2" id="KW-0732">Signal</keyword>
<comment type="caution">
    <text evidence="4">The sequence shown here is derived from an EMBL/GenBank/DDBJ whole genome shotgun (WGS) entry which is preliminary data.</text>
</comment>
<evidence type="ECO:0000313" key="4">
    <source>
        <dbReference type="EMBL" id="KAJ8758801.1"/>
    </source>
</evidence>
<dbReference type="PANTHER" id="PTHR33985">
    <property type="entry name" value="OS02G0491300 PROTEIN-RELATED"/>
    <property type="match status" value="1"/>
</dbReference>
<feature type="compositionally biased region" description="Pro residues" evidence="1">
    <location>
        <begin position="57"/>
        <end position="86"/>
    </location>
</feature>
<feature type="chain" id="PRO_5043574919" description="FAS1 domain-containing protein" evidence="2">
    <location>
        <begin position="27"/>
        <end position="289"/>
    </location>
</feature>
<keyword evidence="5" id="KW-1185">Reference proteome</keyword>
<evidence type="ECO:0000256" key="1">
    <source>
        <dbReference type="SAM" id="MobiDB-lite"/>
    </source>
</evidence>
<dbReference type="Proteomes" id="UP001159364">
    <property type="component" value="Linkage Group LG07"/>
</dbReference>
<dbReference type="InterPro" id="IPR000782">
    <property type="entry name" value="FAS1_domain"/>
</dbReference>
<proteinExistence type="predicted"/>
<dbReference type="EMBL" id="JAIWQS010000007">
    <property type="protein sequence ID" value="KAJ8758801.1"/>
    <property type="molecule type" value="Genomic_DNA"/>
</dbReference>